<proteinExistence type="predicted"/>
<protein>
    <recommendedName>
        <fullName evidence="3">Ankyrin repeat-containing domain protein</fullName>
    </recommendedName>
</protein>
<keyword evidence="2" id="KW-1185">Reference proteome</keyword>
<gene>
    <name evidence="1" type="ORF">FN846DRAFT_718547</name>
</gene>
<accession>A0A5J5EYF6</accession>
<evidence type="ECO:0008006" key="3">
    <source>
        <dbReference type="Google" id="ProtNLM"/>
    </source>
</evidence>
<dbReference type="Proteomes" id="UP000326924">
    <property type="component" value="Unassembled WGS sequence"/>
</dbReference>
<evidence type="ECO:0000313" key="2">
    <source>
        <dbReference type="Proteomes" id="UP000326924"/>
    </source>
</evidence>
<name>A0A5J5EYF6_9PEZI</name>
<organism evidence="1 2">
    <name type="scientific">Sphaerosporella brunnea</name>
    <dbReference type="NCBI Taxonomy" id="1250544"/>
    <lineage>
        <taxon>Eukaryota</taxon>
        <taxon>Fungi</taxon>
        <taxon>Dikarya</taxon>
        <taxon>Ascomycota</taxon>
        <taxon>Pezizomycotina</taxon>
        <taxon>Pezizomycetes</taxon>
        <taxon>Pezizales</taxon>
        <taxon>Pyronemataceae</taxon>
        <taxon>Sphaerosporella</taxon>
    </lineage>
</organism>
<comment type="caution">
    <text evidence="1">The sequence shown here is derived from an EMBL/GenBank/DDBJ whole genome shotgun (WGS) entry which is preliminary data.</text>
</comment>
<dbReference type="EMBL" id="VXIS01000089">
    <property type="protein sequence ID" value="KAA8906419.1"/>
    <property type="molecule type" value="Genomic_DNA"/>
</dbReference>
<dbReference type="AlphaFoldDB" id="A0A5J5EYF6"/>
<sequence length="376" mass="42182">MLPIVPNHQSPTNQTNQPTMALQTIKRNGFLGLHVEIHMEIAEHLSDLDGINIALACARSDIAFHAYVRELQLRDAREALGGPDRLKMLVRWAYDSLHGLSLQKLARALPPRAFLPVMGVLRLRVLLHIPEGSSISSNVILTNEIRVLNEVEFSGNGGVALAAAEGNVAVLRIFLERWDWQHELAALPLWVACLHGHTETINFLLTAMDNALTAQQCAQLIISHPDFNDFDVLGCCVYACHDPATTTAGAAAMRKVLSYLTPFPELLHESKSQAVYFLIMVAESKVNWDPDDITSMDTILELLQPLPDNPRLHRLIQEMAWIKPPGVPGGLQRLLRLIRAFGPSKYYIAWAMEMLPKELKHAFFDFVHGFWEEEED</sequence>
<reference evidence="1 2" key="1">
    <citation type="submission" date="2019-09" db="EMBL/GenBank/DDBJ databases">
        <title>Draft genome of the ectomycorrhizal ascomycete Sphaerosporella brunnea.</title>
        <authorList>
            <consortium name="DOE Joint Genome Institute"/>
            <person name="Benucci G.M."/>
            <person name="Marozzi G."/>
            <person name="Antonielli L."/>
            <person name="Sanchez S."/>
            <person name="Marco P."/>
            <person name="Wang X."/>
            <person name="Falini L.B."/>
            <person name="Barry K."/>
            <person name="Haridas S."/>
            <person name="Lipzen A."/>
            <person name="Labutti K."/>
            <person name="Grigoriev I.V."/>
            <person name="Murat C."/>
            <person name="Martin F."/>
            <person name="Albertini E."/>
            <person name="Donnini D."/>
            <person name="Bonito G."/>
        </authorList>
    </citation>
    <scope>NUCLEOTIDE SEQUENCE [LARGE SCALE GENOMIC DNA]</scope>
    <source>
        <strain evidence="1 2">Sb_GMNB300</strain>
    </source>
</reference>
<dbReference type="InParanoid" id="A0A5J5EYF6"/>
<evidence type="ECO:0000313" key="1">
    <source>
        <dbReference type="EMBL" id="KAA8906419.1"/>
    </source>
</evidence>